<evidence type="ECO:0000256" key="3">
    <source>
        <dbReference type="ARBA" id="ARBA00022946"/>
    </source>
</evidence>
<gene>
    <name evidence="7" type="ORF">EK0264_16450</name>
</gene>
<dbReference type="RefSeq" id="WP_159546853.1">
    <property type="nucleotide sequence ID" value="NZ_CP047156.1"/>
</dbReference>
<comment type="similarity">
    <text evidence="1">Belongs to the enoyl-CoA hydratase/isomerase family.</text>
</comment>
<accession>A0A7L4YRP0</accession>
<dbReference type="Proteomes" id="UP000463857">
    <property type="component" value="Chromosome"/>
</dbReference>
<dbReference type="InterPro" id="IPR052377">
    <property type="entry name" value="Mitochondrial_ECH-domain"/>
</dbReference>
<dbReference type="OrthoDB" id="370015at2"/>
<dbReference type="InterPro" id="IPR001753">
    <property type="entry name" value="Enoyl-CoA_hydra/iso"/>
</dbReference>
<proteinExistence type="inferred from homology"/>
<dbReference type="Gene3D" id="1.10.12.10">
    <property type="entry name" value="Lyase 2-enoyl-coa Hydratase, Chain A, domain 2"/>
    <property type="match status" value="1"/>
</dbReference>
<evidence type="ECO:0000313" key="8">
    <source>
        <dbReference type="Proteomes" id="UP000463857"/>
    </source>
</evidence>
<evidence type="ECO:0000256" key="1">
    <source>
        <dbReference type="ARBA" id="ARBA00005254"/>
    </source>
</evidence>
<comment type="function">
    <text evidence="5">May play a role in fatty acid biosynthesis and insulin sensitivity.</text>
</comment>
<dbReference type="InterPro" id="IPR014748">
    <property type="entry name" value="Enoyl-CoA_hydra_C"/>
</dbReference>
<protein>
    <recommendedName>
        <fullName evidence="6">Enoyl-CoA hydratase domain-containing protein 3, mitochondrial</fullName>
    </recommendedName>
</protein>
<keyword evidence="8" id="KW-1185">Reference proteome</keyword>
<reference evidence="7 8" key="1">
    <citation type="journal article" date="2018" name="Int. J. Syst. Evol. Microbiol.">
        <title>Epidermidibacterium keratini gen. nov., sp. nov., a member of the family Sporichthyaceae, isolated from keratin epidermis.</title>
        <authorList>
            <person name="Lee D.G."/>
            <person name="Trujillo M.E."/>
            <person name="Kang S."/>
            <person name="Nam J.J."/>
            <person name="Kim Y.J."/>
        </authorList>
    </citation>
    <scope>NUCLEOTIDE SEQUENCE [LARGE SCALE GENOMIC DNA]</scope>
    <source>
        <strain evidence="7 8">EPI-7</strain>
    </source>
</reference>
<evidence type="ECO:0000313" key="7">
    <source>
        <dbReference type="EMBL" id="QHC01718.1"/>
    </source>
</evidence>
<evidence type="ECO:0000256" key="5">
    <source>
        <dbReference type="ARBA" id="ARBA00037410"/>
    </source>
</evidence>
<organism evidence="7 8">
    <name type="scientific">Epidermidibacterium keratini</name>
    <dbReference type="NCBI Taxonomy" id="1891644"/>
    <lineage>
        <taxon>Bacteria</taxon>
        <taxon>Bacillati</taxon>
        <taxon>Actinomycetota</taxon>
        <taxon>Actinomycetes</taxon>
        <taxon>Sporichthyales</taxon>
        <taxon>Sporichthyaceae</taxon>
        <taxon>Epidermidibacterium</taxon>
    </lineage>
</organism>
<evidence type="ECO:0000256" key="6">
    <source>
        <dbReference type="ARBA" id="ARBA00040545"/>
    </source>
</evidence>
<keyword evidence="2" id="KW-0276">Fatty acid metabolism</keyword>
<name>A0A7L4YRP0_9ACTN</name>
<dbReference type="PANTHER" id="PTHR43602:SF1">
    <property type="entry name" value="ENOYL-COA HYDRATASE DOMAIN-CONTAINING PROTEIN 3, MITOCHONDRIAL"/>
    <property type="match status" value="1"/>
</dbReference>
<evidence type="ECO:0000256" key="2">
    <source>
        <dbReference type="ARBA" id="ARBA00022832"/>
    </source>
</evidence>
<keyword evidence="3" id="KW-0809">Transit peptide</keyword>
<dbReference type="KEGG" id="eke:EK0264_16450"/>
<sequence length="269" mass="29247">MTELAEKTSAADLPTYENIRLERDDQVITLTMARAKRRNSLSEDHMREILAALNYVATTDARILVIAGDGPVFSSGHDFGDMIGRDLHSMRALLQLCTEMMTRLHTIPQVVIAKVHALATAAGCQLVSECDLAVAAESAGFALPGGKGGWFCHTPSVGVARNVGRKHLMELALGGEPIDAKTAEAWGLINYAVPDEQLDEKVAELAAKMSQGSRTAKALGKQAIYNQIDRPESDAYLYAVEVMASASQTDHAREGMNAFVEKRKPQWPR</sequence>
<dbReference type="EMBL" id="CP047156">
    <property type="protein sequence ID" value="QHC01718.1"/>
    <property type="molecule type" value="Genomic_DNA"/>
</dbReference>
<dbReference type="Pfam" id="PF00378">
    <property type="entry name" value="ECH_1"/>
    <property type="match status" value="1"/>
</dbReference>
<dbReference type="Gene3D" id="3.90.226.10">
    <property type="entry name" value="2-enoyl-CoA Hydratase, Chain A, domain 1"/>
    <property type="match status" value="1"/>
</dbReference>
<dbReference type="GO" id="GO:0016836">
    <property type="term" value="F:hydro-lyase activity"/>
    <property type="evidence" value="ECO:0007669"/>
    <property type="project" value="TreeGrafter"/>
</dbReference>
<dbReference type="CDD" id="cd06558">
    <property type="entry name" value="crotonase-like"/>
    <property type="match status" value="1"/>
</dbReference>
<dbReference type="InterPro" id="IPR029045">
    <property type="entry name" value="ClpP/crotonase-like_dom_sf"/>
</dbReference>
<dbReference type="InParanoid" id="A0A7L4YRP0"/>
<dbReference type="PANTHER" id="PTHR43602">
    <property type="match status" value="1"/>
</dbReference>
<evidence type="ECO:0000256" key="4">
    <source>
        <dbReference type="ARBA" id="ARBA00023098"/>
    </source>
</evidence>
<keyword evidence="4" id="KW-0443">Lipid metabolism</keyword>
<dbReference type="GO" id="GO:0006631">
    <property type="term" value="P:fatty acid metabolic process"/>
    <property type="evidence" value="ECO:0007669"/>
    <property type="project" value="UniProtKB-KW"/>
</dbReference>
<dbReference type="SUPFAM" id="SSF52096">
    <property type="entry name" value="ClpP/crotonase"/>
    <property type="match status" value="1"/>
</dbReference>
<dbReference type="AlphaFoldDB" id="A0A7L4YRP0"/>